<dbReference type="EMBL" id="BAAAEI010000017">
    <property type="protein sequence ID" value="GAA0363601.1"/>
    <property type="molecule type" value="Genomic_DNA"/>
</dbReference>
<evidence type="ECO:0000256" key="1">
    <source>
        <dbReference type="SAM" id="Phobius"/>
    </source>
</evidence>
<dbReference type="Pfam" id="PF03083">
    <property type="entry name" value="MtN3_slv"/>
    <property type="match status" value="1"/>
</dbReference>
<organism evidence="2 3">
    <name type="scientific">Bowmanella denitrificans</name>
    <dbReference type="NCBI Taxonomy" id="366582"/>
    <lineage>
        <taxon>Bacteria</taxon>
        <taxon>Pseudomonadati</taxon>
        <taxon>Pseudomonadota</taxon>
        <taxon>Gammaproteobacteria</taxon>
        <taxon>Alteromonadales</taxon>
        <taxon>Alteromonadaceae</taxon>
        <taxon>Bowmanella</taxon>
    </lineage>
</organism>
<keyword evidence="3" id="KW-1185">Reference proteome</keyword>
<keyword evidence="1" id="KW-0472">Membrane</keyword>
<accession>A0ABP3HAP3</accession>
<reference evidence="3" key="1">
    <citation type="journal article" date="2019" name="Int. J. Syst. Evol. Microbiol.">
        <title>The Global Catalogue of Microorganisms (GCM) 10K type strain sequencing project: providing services to taxonomists for standard genome sequencing and annotation.</title>
        <authorList>
            <consortium name="The Broad Institute Genomics Platform"/>
            <consortium name="The Broad Institute Genome Sequencing Center for Infectious Disease"/>
            <person name="Wu L."/>
            <person name="Ma J."/>
        </authorList>
    </citation>
    <scope>NUCLEOTIDE SEQUENCE [LARGE SCALE GENOMIC DNA]</scope>
    <source>
        <strain evidence="3">JCM 13378</strain>
    </source>
</reference>
<dbReference type="Proteomes" id="UP001501757">
    <property type="component" value="Unassembled WGS sequence"/>
</dbReference>
<evidence type="ECO:0000313" key="2">
    <source>
        <dbReference type="EMBL" id="GAA0363601.1"/>
    </source>
</evidence>
<evidence type="ECO:0000313" key="3">
    <source>
        <dbReference type="Proteomes" id="UP001501757"/>
    </source>
</evidence>
<protein>
    <submittedName>
        <fullName evidence="2">Uncharacterized protein</fullName>
    </submittedName>
</protein>
<keyword evidence="1" id="KW-0812">Transmembrane</keyword>
<dbReference type="InterPro" id="IPR004316">
    <property type="entry name" value="SWEET_rpt"/>
</dbReference>
<sequence length="91" mass="10285">MENVTRLQSQEKYWDIAGIVIGLMGCLAQLTQVVSEWQRSEPATMSLAFVIGYWLVFAFWLAYGLFFKRPAIIVTNSIALLLQSALLMAQL</sequence>
<dbReference type="Gene3D" id="1.20.1280.290">
    <property type="match status" value="1"/>
</dbReference>
<dbReference type="RefSeq" id="WP_102798164.1">
    <property type="nucleotide sequence ID" value="NZ_BAAAEI010000017.1"/>
</dbReference>
<feature type="transmembrane region" description="Helical" evidence="1">
    <location>
        <begin position="12"/>
        <end position="31"/>
    </location>
</feature>
<dbReference type="PROSITE" id="PS51257">
    <property type="entry name" value="PROKAR_LIPOPROTEIN"/>
    <property type="match status" value="1"/>
</dbReference>
<keyword evidence="1" id="KW-1133">Transmembrane helix</keyword>
<proteinExistence type="predicted"/>
<feature type="transmembrane region" description="Helical" evidence="1">
    <location>
        <begin position="43"/>
        <end position="63"/>
    </location>
</feature>
<name>A0ABP3HAP3_9ALTE</name>
<gene>
    <name evidence="2" type="ORF">GCM10009092_30020</name>
</gene>
<comment type="caution">
    <text evidence="2">The sequence shown here is derived from an EMBL/GenBank/DDBJ whole genome shotgun (WGS) entry which is preliminary data.</text>
</comment>